<dbReference type="Proteomes" id="UP000076552">
    <property type="component" value="Unassembled WGS sequence"/>
</dbReference>
<dbReference type="STRING" id="708197.A0A166MA52"/>
<evidence type="ECO:0000313" key="2">
    <source>
        <dbReference type="EMBL" id="KZL64456.1"/>
    </source>
</evidence>
<proteinExistence type="predicted"/>
<keyword evidence="1" id="KW-0732">Signal</keyword>
<organism evidence="2 3">
    <name type="scientific">Colletotrichum tofieldiae</name>
    <dbReference type="NCBI Taxonomy" id="708197"/>
    <lineage>
        <taxon>Eukaryota</taxon>
        <taxon>Fungi</taxon>
        <taxon>Dikarya</taxon>
        <taxon>Ascomycota</taxon>
        <taxon>Pezizomycotina</taxon>
        <taxon>Sordariomycetes</taxon>
        <taxon>Hypocreomycetidae</taxon>
        <taxon>Glomerellales</taxon>
        <taxon>Glomerellaceae</taxon>
        <taxon>Colletotrichum</taxon>
        <taxon>Colletotrichum spaethianum species complex</taxon>
    </lineage>
</organism>
<dbReference type="AlphaFoldDB" id="A0A166MA52"/>
<feature type="chain" id="PRO_5007877249" description="Cell wall protein" evidence="1">
    <location>
        <begin position="21"/>
        <end position="247"/>
    </location>
</feature>
<accession>A0A166MA52</accession>
<gene>
    <name evidence="2" type="ORF">CT0861_07149</name>
</gene>
<sequence>MQTKVLAAVVTALSFAPVKAAILPRATITPGTVVLPEVVFNPSDLVDPAYTAFNLIRTDILKTTTLVGDITHASGTTVKDRTDQVSAVIRQVTSNTNNIRTRVGTIIGSLVGAVPSGIPAPSGNPAPSGTSAAQPAVPTAEVLQVAQDLVRQSQALARTATSQLQALQTQGSAVTDLAGKAAYTLAYTQASLALQIALSTVAAASSAAIDAVADSLENVNGIAERVRSVKFKLAPVLVIGVTPDVTF</sequence>
<feature type="signal peptide" evidence="1">
    <location>
        <begin position="1"/>
        <end position="20"/>
    </location>
</feature>
<dbReference type="EMBL" id="LFIV01000282">
    <property type="protein sequence ID" value="KZL64456.1"/>
    <property type="molecule type" value="Genomic_DNA"/>
</dbReference>
<evidence type="ECO:0000256" key="1">
    <source>
        <dbReference type="SAM" id="SignalP"/>
    </source>
</evidence>
<evidence type="ECO:0000313" key="3">
    <source>
        <dbReference type="Proteomes" id="UP000076552"/>
    </source>
</evidence>
<comment type="caution">
    <text evidence="2">The sequence shown here is derived from an EMBL/GenBank/DDBJ whole genome shotgun (WGS) entry which is preliminary data.</text>
</comment>
<keyword evidence="3" id="KW-1185">Reference proteome</keyword>
<name>A0A166MA52_9PEZI</name>
<evidence type="ECO:0008006" key="4">
    <source>
        <dbReference type="Google" id="ProtNLM"/>
    </source>
</evidence>
<reference evidence="2 3" key="1">
    <citation type="submission" date="2015-06" db="EMBL/GenBank/DDBJ databases">
        <title>Survival trade-offs in plant roots during colonization by closely related pathogenic and mutualistic fungi.</title>
        <authorList>
            <person name="Hacquard S."/>
            <person name="Kracher B."/>
            <person name="Hiruma K."/>
            <person name="Weinman A."/>
            <person name="Muench P."/>
            <person name="Garrido Oter R."/>
            <person name="Ver Loren van Themaat E."/>
            <person name="Dallerey J.-F."/>
            <person name="Damm U."/>
            <person name="Henrissat B."/>
            <person name="Lespinet O."/>
            <person name="Thon M."/>
            <person name="Kemen E."/>
            <person name="McHardy A.C."/>
            <person name="Schulze-Lefert P."/>
            <person name="O'Connell R.J."/>
        </authorList>
    </citation>
    <scope>NUCLEOTIDE SEQUENCE [LARGE SCALE GENOMIC DNA]</scope>
    <source>
        <strain evidence="2 3">0861</strain>
    </source>
</reference>
<protein>
    <recommendedName>
        <fullName evidence="4">Cell wall protein</fullName>
    </recommendedName>
</protein>